<evidence type="ECO:0000313" key="2">
    <source>
        <dbReference type="Proteomes" id="UP000789860"/>
    </source>
</evidence>
<proteinExistence type="predicted"/>
<dbReference type="EMBL" id="CAJVPM010040463">
    <property type="protein sequence ID" value="CAG8703390.1"/>
    <property type="molecule type" value="Genomic_DNA"/>
</dbReference>
<reference evidence="1" key="1">
    <citation type="submission" date="2021-06" db="EMBL/GenBank/DDBJ databases">
        <authorList>
            <person name="Kallberg Y."/>
            <person name="Tangrot J."/>
            <person name="Rosling A."/>
        </authorList>
    </citation>
    <scope>NUCLEOTIDE SEQUENCE</scope>
    <source>
        <strain evidence="1">AU212A</strain>
    </source>
</reference>
<sequence>LEKFYQSVDQSQEDYIDRLRQAVAIPSISSDAEYRDDVIRMSQWLTSLFEKLGIK</sequence>
<gene>
    <name evidence="1" type="ORF">SCALOS_LOCUS10580</name>
</gene>
<name>A0ACA9PCW5_9GLOM</name>
<feature type="non-terminal residue" evidence="1">
    <location>
        <position position="1"/>
    </location>
</feature>
<comment type="caution">
    <text evidence="1">The sequence shown here is derived from an EMBL/GenBank/DDBJ whole genome shotgun (WGS) entry which is preliminary data.</text>
</comment>
<organism evidence="1 2">
    <name type="scientific">Scutellospora calospora</name>
    <dbReference type="NCBI Taxonomy" id="85575"/>
    <lineage>
        <taxon>Eukaryota</taxon>
        <taxon>Fungi</taxon>
        <taxon>Fungi incertae sedis</taxon>
        <taxon>Mucoromycota</taxon>
        <taxon>Glomeromycotina</taxon>
        <taxon>Glomeromycetes</taxon>
        <taxon>Diversisporales</taxon>
        <taxon>Gigasporaceae</taxon>
        <taxon>Scutellospora</taxon>
    </lineage>
</organism>
<evidence type="ECO:0000313" key="1">
    <source>
        <dbReference type="EMBL" id="CAG8703390.1"/>
    </source>
</evidence>
<accession>A0ACA9PCW5</accession>
<protein>
    <submittedName>
        <fullName evidence="1">5158_t:CDS:1</fullName>
    </submittedName>
</protein>
<keyword evidence="2" id="KW-1185">Reference proteome</keyword>
<dbReference type="Proteomes" id="UP000789860">
    <property type="component" value="Unassembled WGS sequence"/>
</dbReference>